<evidence type="ECO:0000256" key="1">
    <source>
        <dbReference type="ARBA" id="ARBA00004370"/>
    </source>
</evidence>
<dbReference type="CDD" id="cd00030">
    <property type="entry name" value="C2"/>
    <property type="match status" value="1"/>
</dbReference>
<dbReference type="CDD" id="cd21677">
    <property type="entry name" value="SMP_SYT"/>
    <property type="match status" value="1"/>
</dbReference>
<dbReference type="Pfam" id="PF00168">
    <property type="entry name" value="C2"/>
    <property type="match status" value="2"/>
</dbReference>
<sequence length="824" mass="88932">MQGSAKVGTSITGGSWAGAAAAGQPAELDEREVELPPPPQLPIILPSSAAAVRVKEQQLAGAGGTGGGEDEEEEEEDGDSLDAAADAMAAQQAEQGPGLLQRAVDATSSVAHQAAELAAGAYAAAVPAMRQAVGQTAEVEASGLETAKEAAESVAGAADPEEEEEEPTGSGTSQGLEQPEEAAAAAGPRRPPTVSLAQRAAAAAAAAAASKPAWATAAALPASAGSPAATGQGYFPVVGAVAPAPKPEPRASGALEARHVVAQRLSGLAAEAARHALPQAGPSTPAGRAERGQGADAMDEDWISELVERLWPYIKAAMEEVAWQNLPDILEASEPSWIHDINLKKFVLGEKEPDISDIRVWMDENDVMEDCYLEFAFEWSSRTDVELEIQAWIPNFIEDRLKDMLTFSVGVENAKLRGRIRVTMRPLLRRVPVVGAVQVSLVEQPEFDFDLTLGKSSSVPLEPQLKTWIKQTLQDFVFQTYVIPEHYFLQIDPQAADIQSPVGVLVVEVEEARKVPRMDFFTRSSPYVELYVRDSQRRVTSTKNFTKHPRWGESFELPVHVKEHQELKMSLFDYDWASANDEIGRAATRLSDLEPGQTRDLWLDITSESDKEYQATKGDMKKRDHARAAIAKPLLKQGGKGCQLRIKASQHGTWAPSASPCDDEEKMIKEGQRGGMRQMLDSPQGRQINPHLRRLLMSGTLSVKVVRAEGLSVSSIFGRPSVKARVRCRSQEKELTAVKASRQGCVQYDQPVQLDLGPDATQNPSTEVEVELAESGWFGGDAVGRVRVPLQDVMSQGRIAKGYPLEGGGSQGKVQLELEWKAYF</sequence>
<feature type="domain" description="C2" evidence="7">
    <location>
        <begin position="682"/>
        <end position="803"/>
    </location>
</feature>
<feature type="region of interest" description="Disordered" evidence="6">
    <location>
        <begin position="55"/>
        <end position="101"/>
    </location>
</feature>
<protein>
    <recommendedName>
        <fullName evidence="11">C2 domain-containing protein</fullName>
    </recommendedName>
</protein>
<feature type="domain" description="C2" evidence="7">
    <location>
        <begin position="485"/>
        <end position="603"/>
    </location>
</feature>
<dbReference type="InterPro" id="IPR035892">
    <property type="entry name" value="C2_domain_sf"/>
</dbReference>
<dbReference type="AlphaFoldDB" id="E1Z9N1"/>
<organism evidence="10">
    <name type="scientific">Chlorella variabilis</name>
    <name type="common">Green alga</name>
    <dbReference type="NCBI Taxonomy" id="554065"/>
    <lineage>
        <taxon>Eukaryota</taxon>
        <taxon>Viridiplantae</taxon>
        <taxon>Chlorophyta</taxon>
        <taxon>core chlorophytes</taxon>
        <taxon>Trebouxiophyceae</taxon>
        <taxon>Chlorellales</taxon>
        <taxon>Chlorellaceae</taxon>
        <taxon>Chlorella clade</taxon>
        <taxon>Chlorella</taxon>
    </lineage>
</organism>
<keyword evidence="10" id="KW-1185">Reference proteome</keyword>
<dbReference type="OrthoDB" id="67700at2759"/>
<evidence type="ECO:0000256" key="2">
    <source>
        <dbReference type="ARBA" id="ARBA00022448"/>
    </source>
</evidence>
<name>E1Z9N1_CHLVA</name>
<accession>E1Z9N1</accession>
<dbReference type="eggNOG" id="KOG1012">
    <property type="taxonomic scope" value="Eukaryota"/>
</dbReference>
<evidence type="ECO:0000256" key="4">
    <source>
        <dbReference type="ARBA" id="ARBA00023121"/>
    </source>
</evidence>
<dbReference type="SUPFAM" id="SSF49562">
    <property type="entry name" value="C2 domain (Calcium/lipid-binding domain, CaLB)"/>
    <property type="match status" value="2"/>
</dbReference>
<feature type="compositionally biased region" description="Low complexity" evidence="6">
    <location>
        <begin position="81"/>
        <end position="96"/>
    </location>
</feature>
<evidence type="ECO:0000259" key="7">
    <source>
        <dbReference type="PROSITE" id="PS50004"/>
    </source>
</evidence>
<dbReference type="GeneID" id="17356939"/>
<dbReference type="GO" id="GO:0006869">
    <property type="term" value="P:lipid transport"/>
    <property type="evidence" value="ECO:0007669"/>
    <property type="project" value="UniProtKB-KW"/>
</dbReference>
<dbReference type="InParanoid" id="E1Z9N1"/>
<evidence type="ECO:0008006" key="11">
    <source>
        <dbReference type="Google" id="ProtNLM"/>
    </source>
</evidence>
<dbReference type="SMART" id="SM00239">
    <property type="entry name" value="C2"/>
    <property type="match status" value="2"/>
</dbReference>
<dbReference type="KEGG" id="cvr:CHLNCDRAFT_143184"/>
<keyword evidence="5" id="KW-0472">Membrane</keyword>
<evidence type="ECO:0000313" key="10">
    <source>
        <dbReference type="Proteomes" id="UP000008141"/>
    </source>
</evidence>
<evidence type="ECO:0000256" key="5">
    <source>
        <dbReference type="ARBA" id="ARBA00023136"/>
    </source>
</evidence>
<comment type="subcellular location">
    <subcellularLocation>
        <location evidence="1">Membrane</location>
    </subcellularLocation>
</comment>
<evidence type="ECO:0000256" key="6">
    <source>
        <dbReference type="SAM" id="MobiDB-lite"/>
    </source>
</evidence>
<gene>
    <name evidence="9" type="ORF">CHLNCDRAFT_143184</name>
</gene>
<keyword evidence="4" id="KW-0446">Lipid-binding</keyword>
<dbReference type="PROSITE" id="PS50004">
    <property type="entry name" value="C2"/>
    <property type="match status" value="2"/>
</dbReference>
<dbReference type="GO" id="GO:0005783">
    <property type="term" value="C:endoplasmic reticulum"/>
    <property type="evidence" value="ECO:0007669"/>
    <property type="project" value="TreeGrafter"/>
</dbReference>
<dbReference type="GO" id="GO:0008289">
    <property type="term" value="F:lipid binding"/>
    <property type="evidence" value="ECO:0007669"/>
    <property type="project" value="UniProtKB-KW"/>
</dbReference>
<dbReference type="PANTHER" id="PTHR10774">
    <property type="entry name" value="EXTENDED SYNAPTOTAGMIN-RELATED"/>
    <property type="match status" value="1"/>
</dbReference>
<dbReference type="Gene3D" id="2.60.40.150">
    <property type="entry name" value="C2 domain"/>
    <property type="match status" value="2"/>
</dbReference>
<feature type="region of interest" description="Disordered" evidence="6">
    <location>
        <begin position="1"/>
        <end position="42"/>
    </location>
</feature>
<keyword evidence="2" id="KW-0813">Transport</keyword>
<feature type="region of interest" description="Disordered" evidence="6">
    <location>
        <begin position="130"/>
        <end position="196"/>
    </location>
</feature>
<feature type="compositionally biased region" description="Acidic residues" evidence="6">
    <location>
        <begin position="68"/>
        <end position="80"/>
    </location>
</feature>
<evidence type="ECO:0000313" key="9">
    <source>
        <dbReference type="EMBL" id="EFN57550.1"/>
    </source>
</evidence>
<dbReference type="Proteomes" id="UP000008141">
    <property type="component" value="Unassembled WGS sequence"/>
</dbReference>
<dbReference type="InterPro" id="IPR045050">
    <property type="entry name" value="Synaptotagmin_plant"/>
</dbReference>
<reference evidence="9 10" key="1">
    <citation type="journal article" date="2010" name="Plant Cell">
        <title>The Chlorella variabilis NC64A genome reveals adaptation to photosymbiosis, coevolution with viruses, and cryptic sex.</title>
        <authorList>
            <person name="Blanc G."/>
            <person name="Duncan G."/>
            <person name="Agarkova I."/>
            <person name="Borodovsky M."/>
            <person name="Gurnon J."/>
            <person name="Kuo A."/>
            <person name="Lindquist E."/>
            <person name="Lucas S."/>
            <person name="Pangilinan J."/>
            <person name="Polle J."/>
            <person name="Salamov A."/>
            <person name="Terry A."/>
            <person name="Yamada T."/>
            <person name="Dunigan D.D."/>
            <person name="Grigoriev I.V."/>
            <person name="Claverie J.M."/>
            <person name="Van Etten J.L."/>
        </authorList>
    </citation>
    <scope>NUCLEOTIDE SEQUENCE [LARGE SCALE GENOMIC DNA]</scope>
    <source>
        <strain evidence="9 10">NC64A</strain>
    </source>
</reference>
<proteinExistence type="predicted"/>
<evidence type="ECO:0000256" key="3">
    <source>
        <dbReference type="ARBA" id="ARBA00023055"/>
    </source>
</evidence>
<dbReference type="EMBL" id="GL433839">
    <property type="protein sequence ID" value="EFN57550.1"/>
    <property type="molecule type" value="Genomic_DNA"/>
</dbReference>
<dbReference type="PROSITE" id="PS51847">
    <property type="entry name" value="SMP"/>
    <property type="match status" value="1"/>
</dbReference>
<dbReference type="PANTHER" id="PTHR10774:SF190">
    <property type="entry name" value="C2 CALCIUM_LIPID-BINDING ENDONUCLEASE_EXONUCLEASE_PHOSPHATASE-RELATED"/>
    <property type="match status" value="1"/>
</dbReference>
<feature type="compositionally biased region" description="Low complexity" evidence="6">
    <location>
        <begin position="8"/>
        <end position="23"/>
    </location>
</feature>
<dbReference type="GO" id="GO:0016020">
    <property type="term" value="C:membrane"/>
    <property type="evidence" value="ECO:0007669"/>
    <property type="project" value="UniProtKB-SubCell"/>
</dbReference>
<feature type="domain" description="SMP-LTD" evidence="8">
    <location>
        <begin position="296"/>
        <end position="492"/>
    </location>
</feature>
<dbReference type="InterPro" id="IPR000008">
    <property type="entry name" value="C2_dom"/>
</dbReference>
<dbReference type="RefSeq" id="XP_005849652.1">
    <property type="nucleotide sequence ID" value="XM_005849590.1"/>
</dbReference>
<keyword evidence="3" id="KW-0445">Lipid transport</keyword>
<dbReference type="InterPro" id="IPR031468">
    <property type="entry name" value="SMP_LBD"/>
</dbReference>
<evidence type="ECO:0000259" key="8">
    <source>
        <dbReference type="PROSITE" id="PS51847"/>
    </source>
</evidence>